<dbReference type="SUPFAM" id="SSF75005">
    <property type="entry name" value="Arabinanase/levansucrase/invertase"/>
    <property type="match status" value="1"/>
</dbReference>
<dbReference type="EMBL" id="FQWC01000015">
    <property type="protein sequence ID" value="SHH89450.1"/>
    <property type="molecule type" value="Genomic_DNA"/>
</dbReference>
<organism evidence="8 9">
    <name type="scientific">Flavobacterium defluvii</name>
    <dbReference type="NCBI Taxonomy" id="370979"/>
    <lineage>
        <taxon>Bacteria</taxon>
        <taxon>Pseudomonadati</taxon>
        <taxon>Bacteroidota</taxon>
        <taxon>Flavobacteriia</taxon>
        <taxon>Flavobacteriales</taxon>
        <taxon>Flavobacteriaceae</taxon>
        <taxon>Flavobacterium</taxon>
    </lineage>
</organism>
<name>A0A1M5WPH0_9FLAO</name>
<reference evidence="9" key="1">
    <citation type="submission" date="2016-11" db="EMBL/GenBank/DDBJ databases">
        <authorList>
            <person name="Varghese N."/>
            <person name="Submissions S."/>
        </authorList>
    </citation>
    <scope>NUCLEOTIDE SEQUENCE [LARGE SCALE GENOMIC DNA]</scope>
    <source>
        <strain evidence="9">DSM 17963</strain>
    </source>
</reference>
<keyword evidence="9" id="KW-1185">Reference proteome</keyword>
<dbReference type="PANTHER" id="PTHR43772:SF2">
    <property type="entry name" value="PUTATIVE (AFU_ORTHOLOGUE AFUA_2G04480)-RELATED"/>
    <property type="match status" value="1"/>
</dbReference>
<dbReference type="Gene3D" id="2.115.10.20">
    <property type="entry name" value="Glycosyl hydrolase domain, family 43"/>
    <property type="match status" value="1"/>
</dbReference>
<keyword evidence="2" id="KW-0858">Xylan degradation</keyword>
<accession>A0A1M5WPH0</accession>
<dbReference type="STRING" id="370979.SAMN05443663_11529"/>
<protein>
    <submittedName>
        <fullName evidence="8">Glycosyl hydrolases family 43</fullName>
    </submittedName>
</protein>
<evidence type="ECO:0000256" key="6">
    <source>
        <dbReference type="PIRSR" id="PIRSR606710-2"/>
    </source>
</evidence>
<dbReference type="Proteomes" id="UP000184071">
    <property type="component" value="Unassembled WGS sequence"/>
</dbReference>
<dbReference type="InterPro" id="IPR023296">
    <property type="entry name" value="Glyco_hydro_beta-prop_sf"/>
</dbReference>
<keyword evidence="5 7" id="KW-0326">Glycosidase</keyword>
<evidence type="ECO:0000256" key="1">
    <source>
        <dbReference type="ARBA" id="ARBA00009865"/>
    </source>
</evidence>
<evidence type="ECO:0000313" key="8">
    <source>
        <dbReference type="EMBL" id="SHH89450.1"/>
    </source>
</evidence>
<evidence type="ECO:0000256" key="4">
    <source>
        <dbReference type="ARBA" id="ARBA00023277"/>
    </source>
</evidence>
<dbReference type="OrthoDB" id="9763933at2"/>
<dbReference type="GO" id="GO:0045493">
    <property type="term" value="P:xylan catabolic process"/>
    <property type="evidence" value="ECO:0007669"/>
    <property type="project" value="UniProtKB-KW"/>
</dbReference>
<feature type="site" description="Important for catalytic activity, responsible for pKa modulation of the active site Glu and correct orientation of both the proton donor and substrate" evidence="6">
    <location>
        <position position="151"/>
    </location>
</feature>
<gene>
    <name evidence="8" type="ORF">SAMN05443663_11529</name>
</gene>
<evidence type="ECO:0000256" key="7">
    <source>
        <dbReference type="RuleBase" id="RU361187"/>
    </source>
</evidence>
<keyword evidence="3 7" id="KW-0378">Hydrolase</keyword>
<dbReference type="InterPro" id="IPR052176">
    <property type="entry name" value="Glycosyl_Hydrlase_43_Enz"/>
</dbReference>
<dbReference type="AlphaFoldDB" id="A0A1M5WPH0"/>
<dbReference type="GO" id="GO:0004553">
    <property type="term" value="F:hydrolase activity, hydrolyzing O-glycosyl compounds"/>
    <property type="evidence" value="ECO:0007669"/>
    <property type="project" value="InterPro"/>
</dbReference>
<evidence type="ECO:0000256" key="3">
    <source>
        <dbReference type="ARBA" id="ARBA00022801"/>
    </source>
</evidence>
<evidence type="ECO:0000256" key="5">
    <source>
        <dbReference type="ARBA" id="ARBA00023295"/>
    </source>
</evidence>
<proteinExistence type="inferred from homology"/>
<keyword evidence="2" id="KW-0624">Polysaccharide degradation</keyword>
<dbReference type="Pfam" id="PF04616">
    <property type="entry name" value="Glyco_hydro_43"/>
    <property type="match status" value="1"/>
</dbReference>
<evidence type="ECO:0000313" key="9">
    <source>
        <dbReference type="Proteomes" id="UP000184071"/>
    </source>
</evidence>
<evidence type="ECO:0000256" key="2">
    <source>
        <dbReference type="ARBA" id="ARBA00022651"/>
    </source>
</evidence>
<dbReference type="PANTHER" id="PTHR43772">
    <property type="entry name" value="ENDO-1,4-BETA-XYLANASE"/>
    <property type="match status" value="1"/>
</dbReference>
<dbReference type="InterPro" id="IPR006710">
    <property type="entry name" value="Glyco_hydro_43"/>
</dbReference>
<sequence length="344" mass="38892">MPEDSTEQINFEQINKKAISQPLVSHIYTADPSAHVFNGKIYIYPSHDIDAGIPFNDNGDHFGMEDYHVFSMENINAKTIDNGVALHVDDVAWAEKQMWAPDAACKNGKFYLYFPAKRANGIFQIGVAVSDSPIGPFLPEPEAIKGSYSIDPAVFEDTDGKHYIYFGGIWGGQLQKYRNNKFDANHEEPLADEPALGPIVALLRDDMLEFAEEPREIKILDEKGKVLVAGDNDRRFFEASWVHKYNDKYYFSYSTGDTHFICYAIGDNPYGPFTYQGRILNPVVGWTSHHSICKVEDEWYLFYHDSSLSKGITHLRSMKVTKIDYLEDGSIITIDPYGVGRSGD</sequence>
<comment type="similarity">
    <text evidence="1 7">Belongs to the glycosyl hydrolase 43 family.</text>
</comment>
<dbReference type="RefSeq" id="WP_073418532.1">
    <property type="nucleotide sequence ID" value="NZ_FQWC01000015.1"/>
</dbReference>
<keyword evidence="4" id="KW-0119">Carbohydrate metabolism</keyword>
<dbReference type="CDD" id="cd18619">
    <property type="entry name" value="GH43_CoXyl43_like"/>
    <property type="match status" value="1"/>
</dbReference>